<dbReference type="AlphaFoldDB" id="A0A914DM01"/>
<sequence length="81" mass="9419">MDSGMAVIALQIYHIYVKSLRFLMVAAQMLQLHVPHVLHQSTHFRVIQNGHILMSQILVIRFFIIKLGKMQKIIVKLLELI</sequence>
<keyword evidence="1" id="KW-1185">Reference proteome</keyword>
<accession>A0A914DM01</accession>
<name>A0A914DM01_9BILA</name>
<organism evidence="1 2">
    <name type="scientific">Acrobeloides nanus</name>
    <dbReference type="NCBI Taxonomy" id="290746"/>
    <lineage>
        <taxon>Eukaryota</taxon>
        <taxon>Metazoa</taxon>
        <taxon>Ecdysozoa</taxon>
        <taxon>Nematoda</taxon>
        <taxon>Chromadorea</taxon>
        <taxon>Rhabditida</taxon>
        <taxon>Tylenchina</taxon>
        <taxon>Cephalobomorpha</taxon>
        <taxon>Cephaloboidea</taxon>
        <taxon>Cephalobidae</taxon>
        <taxon>Acrobeloides</taxon>
    </lineage>
</organism>
<dbReference type="Proteomes" id="UP000887540">
    <property type="component" value="Unplaced"/>
</dbReference>
<evidence type="ECO:0000313" key="2">
    <source>
        <dbReference type="WBParaSite" id="ACRNAN_scaffold3175.g11260.t1"/>
    </source>
</evidence>
<reference evidence="2" key="1">
    <citation type="submission" date="2022-11" db="UniProtKB">
        <authorList>
            <consortium name="WormBaseParasite"/>
        </authorList>
    </citation>
    <scope>IDENTIFICATION</scope>
</reference>
<dbReference type="WBParaSite" id="ACRNAN_scaffold3175.g11260.t1">
    <property type="protein sequence ID" value="ACRNAN_scaffold3175.g11260.t1"/>
    <property type="gene ID" value="ACRNAN_scaffold3175.g11260"/>
</dbReference>
<evidence type="ECO:0000313" key="1">
    <source>
        <dbReference type="Proteomes" id="UP000887540"/>
    </source>
</evidence>
<proteinExistence type="predicted"/>
<protein>
    <submittedName>
        <fullName evidence="2">Uncharacterized protein</fullName>
    </submittedName>
</protein>